<evidence type="ECO:0000256" key="7">
    <source>
        <dbReference type="ARBA" id="ARBA00022697"/>
    </source>
</evidence>
<dbReference type="EC" id="2.7.1.39" evidence="3 12"/>
<evidence type="ECO:0000256" key="5">
    <source>
        <dbReference type="ARBA" id="ARBA00022605"/>
    </source>
</evidence>
<dbReference type="Gene3D" id="3.30.70.890">
    <property type="entry name" value="GHMP kinase, C-terminal domain"/>
    <property type="match status" value="1"/>
</dbReference>
<evidence type="ECO:0000256" key="3">
    <source>
        <dbReference type="ARBA" id="ARBA00012078"/>
    </source>
</evidence>
<comment type="catalytic activity">
    <reaction evidence="11 12">
        <text>L-homoserine + ATP = O-phospho-L-homoserine + ADP + H(+)</text>
        <dbReference type="Rhea" id="RHEA:13985"/>
        <dbReference type="ChEBI" id="CHEBI:15378"/>
        <dbReference type="ChEBI" id="CHEBI:30616"/>
        <dbReference type="ChEBI" id="CHEBI:57476"/>
        <dbReference type="ChEBI" id="CHEBI:57590"/>
        <dbReference type="ChEBI" id="CHEBI:456216"/>
        <dbReference type="EC" id="2.7.1.39"/>
    </reaction>
</comment>
<dbReference type="GO" id="GO:0005524">
    <property type="term" value="F:ATP binding"/>
    <property type="evidence" value="ECO:0007669"/>
    <property type="project" value="UniProtKB-UniRule"/>
</dbReference>
<comment type="similarity">
    <text evidence="2 12">Belongs to the GHMP kinase family. Homoserine kinase subfamily.</text>
</comment>
<dbReference type="KEGG" id="mpg:Theba_0161"/>
<dbReference type="InterPro" id="IPR014721">
    <property type="entry name" value="Ribsml_uS5_D2-typ_fold_subgr"/>
</dbReference>
<name>I2F1U9_9BACT</name>
<keyword evidence="9 12" id="KW-0418">Kinase</keyword>
<evidence type="ECO:0000256" key="6">
    <source>
        <dbReference type="ARBA" id="ARBA00022679"/>
    </source>
</evidence>
<evidence type="ECO:0000256" key="11">
    <source>
        <dbReference type="ARBA" id="ARBA00049375"/>
    </source>
</evidence>
<dbReference type="Proteomes" id="UP000002881">
    <property type="component" value="Chromosome"/>
</dbReference>
<keyword evidence="12" id="KW-0963">Cytoplasm</keyword>
<dbReference type="GeneID" id="87106020"/>
<evidence type="ECO:0000256" key="9">
    <source>
        <dbReference type="ARBA" id="ARBA00022777"/>
    </source>
</evidence>
<dbReference type="SUPFAM" id="SSF55060">
    <property type="entry name" value="GHMP Kinase, C-terminal domain"/>
    <property type="match status" value="1"/>
</dbReference>
<keyword evidence="5 12" id="KW-0028">Amino-acid biosynthesis</keyword>
<dbReference type="AlphaFoldDB" id="I2F1U9"/>
<dbReference type="HOGENOM" id="CLU_041243_0_2_0"/>
<dbReference type="Gene3D" id="3.30.230.10">
    <property type="match status" value="1"/>
</dbReference>
<comment type="subcellular location">
    <subcellularLocation>
        <location evidence="12">Cytoplasm</location>
    </subcellularLocation>
</comment>
<accession>I2F1U9</accession>
<dbReference type="InterPro" id="IPR006203">
    <property type="entry name" value="GHMP_knse_ATP-bd_CS"/>
</dbReference>
<dbReference type="GO" id="GO:0004413">
    <property type="term" value="F:homoserine kinase activity"/>
    <property type="evidence" value="ECO:0007669"/>
    <property type="project" value="UniProtKB-UniRule"/>
</dbReference>
<evidence type="ECO:0000256" key="2">
    <source>
        <dbReference type="ARBA" id="ARBA00007370"/>
    </source>
</evidence>
<dbReference type="PANTHER" id="PTHR20861">
    <property type="entry name" value="HOMOSERINE/4-DIPHOSPHOCYTIDYL-2-C-METHYL-D-ERYTHRITOL KINASE"/>
    <property type="match status" value="1"/>
</dbReference>
<keyword evidence="6 12" id="KW-0808">Transferase</keyword>
<feature type="domain" description="GHMP kinase N-terminal" evidence="13">
    <location>
        <begin position="58"/>
        <end position="136"/>
    </location>
</feature>
<dbReference type="PANTHER" id="PTHR20861:SF1">
    <property type="entry name" value="HOMOSERINE KINASE"/>
    <property type="match status" value="1"/>
</dbReference>
<comment type="function">
    <text evidence="12">Catalyzes the ATP-dependent phosphorylation of L-homoserine to L-homoserine phosphate.</text>
</comment>
<keyword evidence="7 12" id="KW-0791">Threonine biosynthesis</keyword>
<comment type="pathway">
    <text evidence="1 12">Amino-acid biosynthesis; L-threonine biosynthesis; L-threonine from L-aspartate: step 4/5.</text>
</comment>
<dbReference type="eggNOG" id="COG0083">
    <property type="taxonomic scope" value="Bacteria"/>
</dbReference>
<evidence type="ECO:0000256" key="8">
    <source>
        <dbReference type="ARBA" id="ARBA00022741"/>
    </source>
</evidence>
<proteinExistence type="inferred from homology"/>
<evidence type="ECO:0000256" key="4">
    <source>
        <dbReference type="ARBA" id="ARBA00017858"/>
    </source>
</evidence>
<gene>
    <name evidence="12" type="primary">thrB</name>
    <name evidence="14" type="ORF">Theba_0161</name>
</gene>
<dbReference type="InterPro" id="IPR020568">
    <property type="entry name" value="Ribosomal_Su5_D2-typ_SF"/>
</dbReference>
<keyword evidence="8 12" id="KW-0547">Nucleotide-binding</keyword>
<dbReference type="GO" id="GO:0009088">
    <property type="term" value="P:threonine biosynthetic process"/>
    <property type="evidence" value="ECO:0007669"/>
    <property type="project" value="UniProtKB-UniRule"/>
</dbReference>
<evidence type="ECO:0000256" key="12">
    <source>
        <dbReference type="HAMAP-Rule" id="MF_00384"/>
    </source>
</evidence>
<dbReference type="RefSeq" id="WP_006490371.1">
    <property type="nucleotide sequence ID" value="NC_017934.1"/>
</dbReference>
<dbReference type="HAMAP" id="MF_00384">
    <property type="entry name" value="Homoser_kinase"/>
    <property type="match status" value="1"/>
</dbReference>
<organism evidence="14 15">
    <name type="scientific">Mesotoga prima MesG1.Ag.4.2</name>
    <dbReference type="NCBI Taxonomy" id="660470"/>
    <lineage>
        <taxon>Bacteria</taxon>
        <taxon>Thermotogati</taxon>
        <taxon>Thermotogota</taxon>
        <taxon>Thermotogae</taxon>
        <taxon>Kosmotogales</taxon>
        <taxon>Kosmotogaceae</taxon>
        <taxon>Mesotoga</taxon>
    </lineage>
</organism>
<dbReference type="InterPro" id="IPR000870">
    <property type="entry name" value="Homoserine_kinase"/>
</dbReference>
<dbReference type="GO" id="GO:0005737">
    <property type="term" value="C:cytoplasm"/>
    <property type="evidence" value="ECO:0007669"/>
    <property type="project" value="UniProtKB-SubCell"/>
</dbReference>
<dbReference type="Pfam" id="PF00288">
    <property type="entry name" value="GHMP_kinases_N"/>
    <property type="match status" value="1"/>
</dbReference>
<evidence type="ECO:0000256" key="10">
    <source>
        <dbReference type="ARBA" id="ARBA00022840"/>
    </source>
</evidence>
<keyword evidence="15" id="KW-1185">Reference proteome</keyword>
<dbReference type="EMBL" id="CP003532">
    <property type="protein sequence ID" value="AFK05902.1"/>
    <property type="molecule type" value="Genomic_DNA"/>
</dbReference>
<protein>
    <recommendedName>
        <fullName evidence="4 12">Homoserine kinase</fullName>
        <shortName evidence="12">HK</shortName>
        <shortName evidence="12">HSK</shortName>
        <ecNumber evidence="3 12">2.7.1.39</ecNumber>
    </recommendedName>
</protein>
<dbReference type="PIRSF" id="PIRSF000676">
    <property type="entry name" value="Homoser_kin"/>
    <property type="match status" value="1"/>
</dbReference>
<evidence type="ECO:0000256" key="1">
    <source>
        <dbReference type="ARBA" id="ARBA00005015"/>
    </source>
</evidence>
<dbReference type="InterPro" id="IPR006204">
    <property type="entry name" value="GHMP_kinase_N_dom"/>
</dbReference>
<dbReference type="UniPathway" id="UPA00050">
    <property type="reaction ID" value="UER00064"/>
</dbReference>
<dbReference type="STRING" id="660470.Theba_0161"/>
<sequence length="282" mass="30922">MRLKAPATTANMGSGFDVVGMALKLHNTVQFEKANRFKVHSIGRYGLEIGDAAETFGNAIERFEKLTGKKVPALQIIQECEIPPARGLGSSAAAIASALFISNIMTGGRIPTDALLEIGTEIEGHPDNIVPCMVGGLTVSYYDGSRLDYEKFEMPDHRLTFLVPEFKLSTEAMRKALPDSIPFKDALGNIKNVSQFISKASRGDFAGALKYTKDFIHQSYRIDSDPRMKELVDRTEERNPGYWFVSGSGSSICCDLEDTGGLPYLEAVIRTSPANEPFIVEM</sequence>
<evidence type="ECO:0000259" key="13">
    <source>
        <dbReference type="Pfam" id="PF00288"/>
    </source>
</evidence>
<reference evidence="14 15" key="1">
    <citation type="journal article" date="2012" name="Genome Biol. Evol.">
        <title>Genome Sequence of the Mesophilic Thermotogales Bacterium Mesotoga prima MesG1.Ag.4.2 Reveals the Largest Thermotogales Genome To Date.</title>
        <authorList>
            <person name="Zhaxybayeva O."/>
            <person name="Swithers K.S."/>
            <person name="Foght J."/>
            <person name="Green A.G."/>
            <person name="Bruce D."/>
            <person name="Detter C."/>
            <person name="Han S."/>
            <person name="Teshima H."/>
            <person name="Han J."/>
            <person name="Woyke T."/>
            <person name="Pitluck S."/>
            <person name="Nolan M."/>
            <person name="Ivanova N."/>
            <person name="Pati A."/>
            <person name="Land M.L."/>
            <person name="Dlutek M."/>
            <person name="Doolittle W.F."/>
            <person name="Noll K.M."/>
            <person name="Nesbo C.L."/>
        </authorList>
    </citation>
    <scope>NUCLEOTIDE SEQUENCE [LARGE SCALE GENOMIC DNA]</scope>
    <source>
        <strain evidence="15">mesG1.Ag.4.2</strain>
    </source>
</reference>
<feature type="binding site" evidence="12">
    <location>
        <begin position="83"/>
        <end position="93"/>
    </location>
    <ligand>
        <name>ATP</name>
        <dbReference type="ChEBI" id="CHEBI:30616"/>
    </ligand>
</feature>
<dbReference type="PROSITE" id="PS00627">
    <property type="entry name" value="GHMP_KINASES_ATP"/>
    <property type="match status" value="1"/>
</dbReference>
<dbReference type="SUPFAM" id="SSF54211">
    <property type="entry name" value="Ribosomal protein S5 domain 2-like"/>
    <property type="match status" value="1"/>
</dbReference>
<evidence type="ECO:0000313" key="14">
    <source>
        <dbReference type="EMBL" id="AFK05902.1"/>
    </source>
</evidence>
<dbReference type="InterPro" id="IPR036554">
    <property type="entry name" value="GHMP_kinase_C_sf"/>
</dbReference>
<evidence type="ECO:0000313" key="15">
    <source>
        <dbReference type="Proteomes" id="UP000002881"/>
    </source>
</evidence>
<dbReference type="PRINTS" id="PR00958">
    <property type="entry name" value="HOMSERKINASE"/>
</dbReference>
<keyword evidence="10 12" id="KW-0067">ATP-binding</keyword>